<protein>
    <recommendedName>
        <fullName evidence="3">Flavin mononucleotide-binding protein</fullName>
    </recommendedName>
</protein>
<evidence type="ECO:0008006" key="3">
    <source>
        <dbReference type="Google" id="ProtNLM"/>
    </source>
</evidence>
<evidence type="ECO:0000313" key="1">
    <source>
        <dbReference type="EMBL" id="GGK28005.1"/>
    </source>
</evidence>
<organism evidence="1 2">
    <name type="scientific">Yeosuana aromativorans</name>
    <dbReference type="NCBI Taxonomy" id="288019"/>
    <lineage>
        <taxon>Bacteria</taxon>
        <taxon>Pseudomonadati</taxon>
        <taxon>Bacteroidota</taxon>
        <taxon>Flavobacteriia</taxon>
        <taxon>Flavobacteriales</taxon>
        <taxon>Flavobacteriaceae</taxon>
        <taxon>Yeosuana</taxon>
    </lineage>
</organism>
<dbReference type="SUPFAM" id="SSF50475">
    <property type="entry name" value="FMN-binding split barrel"/>
    <property type="match status" value="1"/>
</dbReference>
<dbReference type="Gene3D" id="2.30.110.10">
    <property type="entry name" value="Electron Transport, Fmn-binding Protein, Chain A"/>
    <property type="match status" value="1"/>
</dbReference>
<dbReference type="InterPro" id="IPR024747">
    <property type="entry name" value="Pyridox_Oxase-rel"/>
</dbReference>
<gene>
    <name evidence="1" type="ORF">GCM10007962_22830</name>
</gene>
<dbReference type="EMBL" id="BMNR01000005">
    <property type="protein sequence ID" value="GGK28005.1"/>
    <property type="molecule type" value="Genomic_DNA"/>
</dbReference>
<sequence length="151" mass="17123">MIDKMTHKESTKTLTDHYIGHLAYLHGDTPYIVPVTYYYDTSENAIISYSGEGHKIKAMRANQSVAFQIENIESLNNWMSVLVHGTFEELNGSAAKMYLHKFAQHVKNLMARQKGIDTKAIDSFSSKINSGNIPIVYRINVQDIIGRQRTS</sequence>
<proteinExistence type="predicted"/>
<name>A0A8J3BNU4_9FLAO</name>
<dbReference type="RefSeq" id="WP_188653184.1">
    <property type="nucleotide sequence ID" value="NZ_BMNR01000005.1"/>
</dbReference>
<keyword evidence="2" id="KW-1185">Reference proteome</keyword>
<dbReference type="AlphaFoldDB" id="A0A8J3BNU4"/>
<reference evidence="1" key="2">
    <citation type="submission" date="2020-09" db="EMBL/GenBank/DDBJ databases">
        <authorList>
            <person name="Sun Q."/>
            <person name="Ohkuma M."/>
        </authorList>
    </citation>
    <scope>NUCLEOTIDE SEQUENCE</scope>
    <source>
        <strain evidence="1">JCM 12862</strain>
    </source>
</reference>
<comment type="caution">
    <text evidence="1">The sequence shown here is derived from an EMBL/GenBank/DDBJ whole genome shotgun (WGS) entry which is preliminary data.</text>
</comment>
<dbReference type="Proteomes" id="UP000612329">
    <property type="component" value="Unassembled WGS sequence"/>
</dbReference>
<reference evidence="1" key="1">
    <citation type="journal article" date="2014" name="Int. J. Syst. Evol. Microbiol.">
        <title>Complete genome sequence of Corynebacterium casei LMG S-19264T (=DSM 44701T), isolated from a smear-ripened cheese.</title>
        <authorList>
            <consortium name="US DOE Joint Genome Institute (JGI-PGF)"/>
            <person name="Walter F."/>
            <person name="Albersmeier A."/>
            <person name="Kalinowski J."/>
            <person name="Ruckert C."/>
        </authorList>
    </citation>
    <scope>NUCLEOTIDE SEQUENCE</scope>
    <source>
        <strain evidence="1">JCM 12862</strain>
    </source>
</reference>
<dbReference type="Pfam" id="PF12900">
    <property type="entry name" value="Pyridox_ox_2"/>
    <property type="match status" value="1"/>
</dbReference>
<dbReference type="InterPro" id="IPR012349">
    <property type="entry name" value="Split_barrel_FMN-bd"/>
</dbReference>
<accession>A0A8J3BNU4</accession>
<evidence type="ECO:0000313" key="2">
    <source>
        <dbReference type="Proteomes" id="UP000612329"/>
    </source>
</evidence>